<reference evidence="2 3" key="1">
    <citation type="journal article" date="2010" name="Nature">
        <title>Genome sequencing and analysis of the model grass Brachypodium distachyon.</title>
        <authorList>
            <consortium name="International Brachypodium Initiative"/>
        </authorList>
    </citation>
    <scope>NUCLEOTIDE SEQUENCE [LARGE SCALE GENOMIC DNA]</scope>
    <source>
        <strain evidence="2 3">Bd21</strain>
    </source>
</reference>
<gene>
    <name evidence="2" type="ORF">BRADI_1g30570v3</name>
</gene>
<dbReference type="EMBL" id="CM000880">
    <property type="protein sequence ID" value="KQK16784.1"/>
    <property type="molecule type" value="Genomic_DNA"/>
</dbReference>
<name>I1GVG4_BRADI</name>
<reference evidence="3" key="3">
    <citation type="submission" date="2018-08" db="UniProtKB">
        <authorList>
            <consortium name="EnsemblPlants"/>
        </authorList>
    </citation>
    <scope>IDENTIFICATION</scope>
    <source>
        <strain evidence="3">cv. Bd21</strain>
    </source>
</reference>
<proteinExistence type="predicted"/>
<protein>
    <recommendedName>
        <fullName evidence="5">Secreted protein</fullName>
    </recommendedName>
</protein>
<keyword evidence="4" id="KW-1185">Reference proteome</keyword>
<dbReference type="HOGENOM" id="CLU_1770593_0_0_1"/>
<feature type="signal peptide" evidence="1">
    <location>
        <begin position="1"/>
        <end position="22"/>
    </location>
</feature>
<reference evidence="2" key="2">
    <citation type="submission" date="2017-06" db="EMBL/GenBank/DDBJ databases">
        <title>WGS assembly of Brachypodium distachyon.</title>
        <authorList>
            <consortium name="The International Brachypodium Initiative"/>
            <person name="Lucas S."/>
            <person name="Harmon-Smith M."/>
            <person name="Lail K."/>
            <person name="Tice H."/>
            <person name="Grimwood J."/>
            <person name="Bruce D."/>
            <person name="Barry K."/>
            <person name="Shu S."/>
            <person name="Lindquist E."/>
            <person name="Wang M."/>
            <person name="Pitluck S."/>
            <person name="Vogel J.P."/>
            <person name="Garvin D.F."/>
            <person name="Mockler T.C."/>
            <person name="Schmutz J."/>
            <person name="Rokhsar D."/>
            <person name="Bevan M.W."/>
        </authorList>
    </citation>
    <scope>NUCLEOTIDE SEQUENCE</scope>
    <source>
        <strain evidence="2">Bd21</strain>
    </source>
</reference>
<sequence length="147" mass="15936">MQPTRMLAAGLLLLRLLCEASGSSRRLGAAAKLACCGPDLAALRRIRRPKTHPLSASFTGLRFVLCYSSLLRSSAGYVRFFSGSGVRRADPWKAPTHLAPTWPTAASRLRLQLRSLSWPSSPLPHFLAAPLRGSATIGQPRQPPSHL</sequence>
<evidence type="ECO:0000313" key="2">
    <source>
        <dbReference type="EMBL" id="KQK16784.1"/>
    </source>
</evidence>
<dbReference type="InParanoid" id="I1GVG4"/>
<dbReference type="Gramene" id="KQK16784">
    <property type="protein sequence ID" value="KQK16784"/>
    <property type="gene ID" value="BRADI_1g30570v3"/>
</dbReference>
<evidence type="ECO:0000256" key="1">
    <source>
        <dbReference type="SAM" id="SignalP"/>
    </source>
</evidence>
<feature type="chain" id="PRO_5014094089" description="Secreted protein" evidence="1">
    <location>
        <begin position="23"/>
        <end position="147"/>
    </location>
</feature>
<evidence type="ECO:0000313" key="4">
    <source>
        <dbReference type="Proteomes" id="UP000008810"/>
    </source>
</evidence>
<evidence type="ECO:0000313" key="3">
    <source>
        <dbReference type="EnsemblPlants" id="KQK16784"/>
    </source>
</evidence>
<dbReference type="AlphaFoldDB" id="I1GVG4"/>
<accession>I1GVG4</accession>
<dbReference type="Proteomes" id="UP000008810">
    <property type="component" value="Chromosome 1"/>
</dbReference>
<evidence type="ECO:0008006" key="5">
    <source>
        <dbReference type="Google" id="ProtNLM"/>
    </source>
</evidence>
<keyword evidence="1" id="KW-0732">Signal</keyword>
<organism evidence="2">
    <name type="scientific">Brachypodium distachyon</name>
    <name type="common">Purple false brome</name>
    <name type="synonym">Trachynia distachya</name>
    <dbReference type="NCBI Taxonomy" id="15368"/>
    <lineage>
        <taxon>Eukaryota</taxon>
        <taxon>Viridiplantae</taxon>
        <taxon>Streptophyta</taxon>
        <taxon>Embryophyta</taxon>
        <taxon>Tracheophyta</taxon>
        <taxon>Spermatophyta</taxon>
        <taxon>Magnoliopsida</taxon>
        <taxon>Liliopsida</taxon>
        <taxon>Poales</taxon>
        <taxon>Poaceae</taxon>
        <taxon>BOP clade</taxon>
        <taxon>Pooideae</taxon>
        <taxon>Stipodae</taxon>
        <taxon>Brachypodieae</taxon>
        <taxon>Brachypodium</taxon>
    </lineage>
</organism>
<dbReference type="EnsemblPlants" id="KQK16784">
    <property type="protein sequence ID" value="KQK16784"/>
    <property type="gene ID" value="BRADI_1g30570v3"/>
</dbReference>